<evidence type="ECO:0000256" key="4">
    <source>
        <dbReference type="ARBA" id="ARBA00022989"/>
    </source>
</evidence>
<keyword evidence="4 7" id="KW-1133">Transmembrane helix</keyword>
<evidence type="ECO:0000313" key="10">
    <source>
        <dbReference type="EMBL" id="ACV07491.1"/>
    </source>
</evidence>
<name>C7NG82_KYTSD</name>
<dbReference type="GO" id="GO:0005886">
    <property type="term" value="C:plasma membrane"/>
    <property type="evidence" value="ECO:0007669"/>
    <property type="project" value="UniProtKB-SubCell"/>
</dbReference>
<gene>
    <name evidence="10" type="ordered locus">Ksed_25280</name>
</gene>
<keyword evidence="5 7" id="KW-0472">Membrane</keyword>
<dbReference type="PANTHER" id="PTHR35007">
    <property type="entry name" value="INTEGRAL MEMBRANE PROTEIN-RELATED"/>
    <property type="match status" value="1"/>
</dbReference>
<feature type="signal peptide" evidence="8">
    <location>
        <begin position="1"/>
        <end position="24"/>
    </location>
</feature>
<dbReference type="EMBL" id="CP001686">
    <property type="protein sequence ID" value="ACV07491.1"/>
    <property type="molecule type" value="Genomic_DNA"/>
</dbReference>
<accession>C7NG82</accession>
<dbReference type="HOGENOM" id="CLU_064089_2_1_11"/>
<evidence type="ECO:0000256" key="8">
    <source>
        <dbReference type="SAM" id="SignalP"/>
    </source>
</evidence>
<dbReference type="eggNOG" id="COG2064">
    <property type="taxonomic scope" value="Bacteria"/>
</dbReference>
<dbReference type="AlphaFoldDB" id="C7NG82"/>
<dbReference type="STRING" id="478801.Ksed_25280"/>
<dbReference type="InterPro" id="IPR018076">
    <property type="entry name" value="T2SS_GspF_dom"/>
</dbReference>
<evidence type="ECO:0000256" key="1">
    <source>
        <dbReference type="ARBA" id="ARBA00004651"/>
    </source>
</evidence>
<keyword evidence="2" id="KW-1003">Cell membrane</keyword>
<evidence type="ECO:0000256" key="5">
    <source>
        <dbReference type="ARBA" id="ARBA00023136"/>
    </source>
</evidence>
<proteinExistence type="predicted"/>
<keyword evidence="8" id="KW-0732">Signal</keyword>
<protein>
    <submittedName>
        <fullName evidence="10">Flp pilus assembly protein TadC</fullName>
    </submittedName>
</protein>
<feature type="compositionally biased region" description="Low complexity" evidence="6">
    <location>
        <begin position="36"/>
        <end position="47"/>
    </location>
</feature>
<feature type="chain" id="PRO_5002981142" evidence="8">
    <location>
        <begin position="25"/>
        <end position="211"/>
    </location>
</feature>
<keyword evidence="3 7" id="KW-0812">Transmembrane</keyword>
<evidence type="ECO:0000256" key="7">
    <source>
        <dbReference type="SAM" id="Phobius"/>
    </source>
</evidence>
<evidence type="ECO:0000256" key="6">
    <source>
        <dbReference type="SAM" id="MobiDB-lite"/>
    </source>
</evidence>
<keyword evidence="11" id="KW-1185">Reference proteome</keyword>
<comment type="subcellular location">
    <subcellularLocation>
        <location evidence="1">Cell membrane</location>
        <topology evidence="1">Multi-pass membrane protein</topology>
    </subcellularLocation>
</comment>
<dbReference type="KEGG" id="kse:Ksed_25280"/>
<feature type="region of interest" description="Disordered" evidence="6">
    <location>
        <begin position="29"/>
        <end position="50"/>
    </location>
</feature>
<dbReference type="PANTHER" id="PTHR35007:SF3">
    <property type="entry name" value="POSSIBLE CONSERVED ALANINE RICH MEMBRANE PROTEIN"/>
    <property type="match status" value="1"/>
</dbReference>
<reference evidence="10 11" key="1">
    <citation type="journal article" date="2009" name="Stand. Genomic Sci.">
        <title>Complete genome sequence of Kytococcus sedentarius type strain (541).</title>
        <authorList>
            <person name="Sims D."/>
            <person name="Brettin T."/>
            <person name="Detter J.C."/>
            <person name="Han C."/>
            <person name="Lapidus A."/>
            <person name="Copeland A."/>
            <person name="Glavina Del Rio T."/>
            <person name="Nolan M."/>
            <person name="Chen F."/>
            <person name="Lucas S."/>
            <person name="Tice H."/>
            <person name="Cheng J.F."/>
            <person name="Bruce D."/>
            <person name="Goodwin L."/>
            <person name="Pitluck S."/>
            <person name="Ovchinnikova G."/>
            <person name="Pati A."/>
            <person name="Ivanova N."/>
            <person name="Mavrommatis K."/>
            <person name="Chen A."/>
            <person name="Palaniappan K."/>
            <person name="D'haeseleer P."/>
            <person name="Chain P."/>
            <person name="Bristow J."/>
            <person name="Eisen J.A."/>
            <person name="Markowitz V."/>
            <person name="Hugenholtz P."/>
            <person name="Schneider S."/>
            <person name="Goker M."/>
            <person name="Pukall R."/>
            <person name="Kyrpides N.C."/>
            <person name="Klenk H.P."/>
        </authorList>
    </citation>
    <scope>NUCLEOTIDE SEQUENCE [LARGE SCALE GENOMIC DNA]</scope>
    <source>
        <strain evidence="11">ATCC 14392 / DSM 20547 / JCM 11482 / CCUG 33030 / NBRC 15357 / NCTC 11040 / CCM 314 / 541</strain>
    </source>
</reference>
<evidence type="ECO:0000259" key="9">
    <source>
        <dbReference type="Pfam" id="PF00482"/>
    </source>
</evidence>
<evidence type="ECO:0000256" key="3">
    <source>
        <dbReference type="ARBA" id="ARBA00022692"/>
    </source>
</evidence>
<feature type="domain" description="Type II secretion system protein GspF" evidence="9">
    <location>
        <begin position="76"/>
        <end position="195"/>
    </location>
</feature>
<dbReference type="RefSeq" id="WP_015780417.1">
    <property type="nucleotide sequence ID" value="NC_013169.1"/>
</dbReference>
<evidence type="ECO:0000313" key="11">
    <source>
        <dbReference type="Proteomes" id="UP000006666"/>
    </source>
</evidence>
<sequence>MTATVCAMALTACAIWLVWPAPTAAGGERLGRGDRAGSTASGAGAPAHPRRRLLGLLPPRAPKPPTADVDDLAAVLDLMALALDSGCAVTDALELVADEVPEPLAGHLRQVVAARRWGVTGADAWKGLPSQWGPVAQALTLAQLAGAPPAETIRRAAADLRRDRRAALERAAARLPVFLVIPLGTVFMPAFVLIAVVPLVVALATQTLGHA</sequence>
<dbReference type="Proteomes" id="UP000006666">
    <property type="component" value="Chromosome"/>
</dbReference>
<organism evidence="10 11">
    <name type="scientific">Kytococcus sedentarius (strain ATCC 14392 / DSM 20547 / JCM 11482 / CCUG 33030 / NBRC 15357 / NCTC 11040 / CCM 314 / 541)</name>
    <name type="common">Micrococcus sedentarius</name>
    <dbReference type="NCBI Taxonomy" id="478801"/>
    <lineage>
        <taxon>Bacteria</taxon>
        <taxon>Bacillati</taxon>
        <taxon>Actinomycetota</taxon>
        <taxon>Actinomycetes</taxon>
        <taxon>Micrococcales</taxon>
        <taxon>Kytococcaceae</taxon>
        <taxon>Kytococcus</taxon>
    </lineage>
</organism>
<evidence type="ECO:0000256" key="2">
    <source>
        <dbReference type="ARBA" id="ARBA00022475"/>
    </source>
</evidence>
<feature type="transmembrane region" description="Helical" evidence="7">
    <location>
        <begin position="177"/>
        <end position="204"/>
    </location>
</feature>
<dbReference type="Pfam" id="PF00482">
    <property type="entry name" value="T2SSF"/>
    <property type="match status" value="1"/>
</dbReference>